<dbReference type="PANTHER" id="PTHR35936">
    <property type="entry name" value="MEMBRANE-BOUND LYTIC MUREIN TRANSGLYCOSYLASE F"/>
    <property type="match status" value="1"/>
</dbReference>
<reference evidence="5" key="1">
    <citation type="submission" date="2018-06" db="EMBL/GenBank/DDBJ databases">
        <title>Description of Blautia argi sp. nov., a new anaerobic isolated from dog feces.</title>
        <authorList>
            <person name="Chang Y.-H."/>
            <person name="Paek J."/>
            <person name="Shin Y."/>
        </authorList>
    </citation>
    <scope>NUCLEOTIDE SEQUENCE [LARGE SCALE GENOMIC DNA]</scope>
    <source>
        <strain evidence="5">KCTC 15426</strain>
    </source>
</reference>
<accession>A0A2Z4UD90</accession>
<dbReference type="Pfam" id="PF00497">
    <property type="entry name" value="SBP_bac_3"/>
    <property type="match status" value="1"/>
</dbReference>
<keyword evidence="2" id="KW-1133">Transmembrane helix</keyword>
<dbReference type="InterPro" id="IPR001638">
    <property type="entry name" value="Solute-binding_3/MltF_N"/>
</dbReference>
<keyword evidence="1" id="KW-0732">Signal</keyword>
<dbReference type="RefSeq" id="WP_111920368.1">
    <property type="nucleotide sequence ID" value="NZ_CAUWHR010000030.1"/>
</dbReference>
<dbReference type="KEGG" id="blau:DQQ01_12995"/>
<dbReference type="PROSITE" id="PS51257">
    <property type="entry name" value="PROKAR_LIPOPROTEIN"/>
    <property type="match status" value="1"/>
</dbReference>
<dbReference type="PANTHER" id="PTHR35936:SF19">
    <property type="entry name" value="AMINO-ACID-BINDING PROTEIN YXEM-RELATED"/>
    <property type="match status" value="1"/>
</dbReference>
<evidence type="ECO:0000259" key="3">
    <source>
        <dbReference type="Pfam" id="PF00497"/>
    </source>
</evidence>
<gene>
    <name evidence="4" type="ORF">DQQ01_12995</name>
</gene>
<keyword evidence="2" id="KW-0812">Transmembrane</keyword>
<feature type="domain" description="Solute-binding protein family 3/N-terminal" evidence="3">
    <location>
        <begin position="48"/>
        <end position="185"/>
    </location>
</feature>
<protein>
    <submittedName>
        <fullName evidence="4">Cysteine ABC transporter substrate-binding protein</fullName>
    </submittedName>
</protein>
<evidence type="ECO:0000256" key="2">
    <source>
        <dbReference type="SAM" id="Phobius"/>
    </source>
</evidence>
<dbReference type="EMBL" id="CP030280">
    <property type="protein sequence ID" value="AWY98907.1"/>
    <property type="molecule type" value="Genomic_DNA"/>
</dbReference>
<dbReference type="Proteomes" id="UP000250003">
    <property type="component" value="Chromosome"/>
</dbReference>
<keyword evidence="5" id="KW-1185">Reference proteome</keyword>
<proteinExistence type="predicted"/>
<organism evidence="4 5">
    <name type="scientific">Blautia argi</name>
    <dbReference type="NCBI Taxonomy" id="1912897"/>
    <lineage>
        <taxon>Bacteria</taxon>
        <taxon>Bacillati</taxon>
        <taxon>Bacillota</taxon>
        <taxon>Clostridia</taxon>
        <taxon>Lachnospirales</taxon>
        <taxon>Lachnospiraceae</taxon>
        <taxon>Blautia</taxon>
    </lineage>
</organism>
<feature type="transmembrane region" description="Helical" evidence="2">
    <location>
        <begin position="20"/>
        <end position="37"/>
    </location>
</feature>
<dbReference type="OrthoDB" id="9811552at2"/>
<dbReference type="Gene3D" id="3.40.190.10">
    <property type="entry name" value="Periplasmic binding protein-like II"/>
    <property type="match status" value="1"/>
</dbReference>
<evidence type="ECO:0000256" key="1">
    <source>
        <dbReference type="ARBA" id="ARBA00022729"/>
    </source>
</evidence>
<dbReference type="SUPFAM" id="SSF53850">
    <property type="entry name" value="Periplasmic binding protein-like II"/>
    <property type="match status" value="1"/>
</dbReference>
<evidence type="ECO:0000313" key="5">
    <source>
        <dbReference type="Proteomes" id="UP000250003"/>
    </source>
</evidence>
<keyword evidence="2" id="KW-0472">Membrane</keyword>
<name>A0A2Z4UD90_9FIRM</name>
<dbReference type="AlphaFoldDB" id="A0A2Z4UD90"/>
<sequence length="196" mass="22250">MKNQKNIKNRLFCIEKRSLWIWSGILILFLAGCRFPGGKAEPLENGKLKVGMYLQLPSLCYLSEETSKPEGFEAELAGKLAEKMGLELEIVDTSEENLLKSLDADLYDCVISGVGLSQWNETHYSHTMPYADISSVQEKTGRDTKYTELSIFTKKGNPMAGELEKNLQELWKDGTLKALSQKYFEKDITLKLQEKK</sequence>
<evidence type="ECO:0000313" key="4">
    <source>
        <dbReference type="EMBL" id="AWY98907.1"/>
    </source>
</evidence>